<dbReference type="SUPFAM" id="SSF55785">
    <property type="entry name" value="PYP-like sensor domain (PAS domain)"/>
    <property type="match status" value="2"/>
</dbReference>
<protein>
    <recommendedName>
        <fullName evidence="6">Diguanylate cyclase</fullName>
    </recommendedName>
</protein>
<gene>
    <name evidence="4" type="ORF">GCM10007298_36190</name>
</gene>
<dbReference type="Pfam" id="PF08447">
    <property type="entry name" value="PAS_3"/>
    <property type="match status" value="1"/>
</dbReference>
<feature type="domain" description="PAS" evidence="1">
    <location>
        <begin position="135"/>
        <end position="205"/>
    </location>
</feature>
<proteinExistence type="predicted"/>
<dbReference type="Pfam" id="PF08448">
    <property type="entry name" value="PAS_4"/>
    <property type="match status" value="1"/>
</dbReference>
<dbReference type="InterPro" id="IPR029787">
    <property type="entry name" value="Nucleotide_cyclase"/>
</dbReference>
<feature type="domain" description="PAS" evidence="1">
    <location>
        <begin position="11"/>
        <end position="81"/>
    </location>
</feature>
<dbReference type="SMART" id="SM00267">
    <property type="entry name" value="GGDEF"/>
    <property type="match status" value="1"/>
</dbReference>
<dbReference type="Pfam" id="PF00990">
    <property type="entry name" value="GGDEF"/>
    <property type="match status" value="1"/>
</dbReference>
<dbReference type="InterPro" id="IPR013656">
    <property type="entry name" value="PAS_4"/>
</dbReference>
<dbReference type="Proteomes" id="UP000632454">
    <property type="component" value="Unassembled WGS sequence"/>
</dbReference>
<dbReference type="InterPro" id="IPR052155">
    <property type="entry name" value="Biofilm_reg_signaling"/>
</dbReference>
<dbReference type="PROSITE" id="PS50112">
    <property type="entry name" value="PAS"/>
    <property type="match status" value="2"/>
</dbReference>
<dbReference type="EMBL" id="BMCS01000002">
    <property type="protein sequence ID" value="GGF37215.1"/>
    <property type="molecule type" value="Genomic_DNA"/>
</dbReference>
<evidence type="ECO:0000313" key="5">
    <source>
        <dbReference type="Proteomes" id="UP000632454"/>
    </source>
</evidence>
<evidence type="ECO:0000259" key="1">
    <source>
        <dbReference type="PROSITE" id="PS50112"/>
    </source>
</evidence>
<dbReference type="SMART" id="SM00086">
    <property type="entry name" value="PAC"/>
    <property type="match status" value="2"/>
</dbReference>
<dbReference type="PROSITE" id="PS50113">
    <property type="entry name" value="PAC"/>
    <property type="match status" value="1"/>
</dbReference>
<feature type="domain" description="PAC" evidence="2">
    <location>
        <begin position="209"/>
        <end position="262"/>
    </location>
</feature>
<organism evidence="4 5">
    <name type="scientific">Williamsia phyllosphaerae</name>
    <dbReference type="NCBI Taxonomy" id="885042"/>
    <lineage>
        <taxon>Bacteria</taxon>
        <taxon>Bacillati</taxon>
        <taxon>Actinomycetota</taxon>
        <taxon>Actinomycetes</taxon>
        <taxon>Mycobacteriales</taxon>
        <taxon>Nocardiaceae</taxon>
        <taxon>Williamsia</taxon>
    </lineage>
</organism>
<dbReference type="PANTHER" id="PTHR44757">
    <property type="entry name" value="DIGUANYLATE CYCLASE DGCP"/>
    <property type="match status" value="1"/>
</dbReference>
<dbReference type="SMART" id="SM00091">
    <property type="entry name" value="PAS"/>
    <property type="match status" value="2"/>
</dbReference>
<dbReference type="PROSITE" id="PS50887">
    <property type="entry name" value="GGDEF"/>
    <property type="match status" value="1"/>
</dbReference>
<dbReference type="InterPro" id="IPR001610">
    <property type="entry name" value="PAC"/>
</dbReference>
<dbReference type="CDD" id="cd00130">
    <property type="entry name" value="PAS"/>
    <property type="match status" value="2"/>
</dbReference>
<feature type="domain" description="GGDEF" evidence="3">
    <location>
        <begin position="291"/>
        <end position="427"/>
    </location>
</feature>
<dbReference type="NCBIfam" id="TIGR00229">
    <property type="entry name" value="sensory_box"/>
    <property type="match status" value="2"/>
</dbReference>
<sequence length="434" mass="47769">MAVTIERRPEQTEVLRRVIDTVPALIGYWDTDLRNVASNLAYVDYFGLTPDQVRGMHIRDVLGPSVYELNKPFIDGALRGEHQQFDRTLIDAGGKIRFTQATYIPDVVDGVVRGFVVHVSDVSERVQAEKARDDAVTLFETAMSNAPIGQAVVDTSGRWLQVNQAMCDLTGYSADELRDLSFRDITHPDDVPAADLHLAQLLEGSRTHIESEKRYIRKDGSIVWVQRNAVIVHGVGAGAADIVIAQIQDITQRKNAEAELARQAVTDALTGLGNRHSLMAQIDALRHLRADGVGLLFLDLDGFKSVNDTYGHSAGDELLADVASRIRRTIDDGDLACRIGGDEFVVIIYSATSPEDIERHRVALKRAVAGDYLLPSLTEPITIGASVGSSWSNTGDHRDHRDLLTVADQDMYRDKIATRHAIVATQPITPPDDH</sequence>
<accession>A0ABQ1V4G0</accession>
<dbReference type="PANTHER" id="PTHR44757:SF2">
    <property type="entry name" value="BIOFILM ARCHITECTURE MAINTENANCE PROTEIN MBAA"/>
    <property type="match status" value="1"/>
</dbReference>
<dbReference type="Gene3D" id="3.30.450.20">
    <property type="entry name" value="PAS domain"/>
    <property type="match status" value="2"/>
</dbReference>
<dbReference type="NCBIfam" id="TIGR00254">
    <property type="entry name" value="GGDEF"/>
    <property type="match status" value="1"/>
</dbReference>
<dbReference type="InterPro" id="IPR043128">
    <property type="entry name" value="Rev_trsase/Diguanyl_cyclase"/>
</dbReference>
<dbReference type="InterPro" id="IPR000700">
    <property type="entry name" value="PAS-assoc_C"/>
</dbReference>
<evidence type="ECO:0000313" key="4">
    <source>
        <dbReference type="EMBL" id="GGF37215.1"/>
    </source>
</evidence>
<dbReference type="CDD" id="cd01949">
    <property type="entry name" value="GGDEF"/>
    <property type="match status" value="1"/>
</dbReference>
<dbReference type="SUPFAM" id="SSF55073">
    <property type="entry name" value="Nucleotide cyclase"/>
    <property type="match status" value="1"/>
</dbReference>
<dbReference type="InterPro" id="IPR000160">
    <property type="entry name" value="GGDEF_dom"/>
</dbReference>
<comment type="caution">
    <text evidence="4">The sequence shown here is derived from an EMBL/GenBank/DDBJ whole genome shotgun (WGS) entry which is preliminary data.</text>
</comment>
<evidence type="ECO:0008006" key="6">
    <source>
        <dbReference type="Google" id="ProtNLM"/>
    </source>
</evidence>
<keyword evidence="5" id="KW-1185">Reference proteome</keyword>
<evidence type="ECO:0000259" key="3">
    <source>
        <dbReference type="PROSITE" id="PS50887"/>
    </source>
</evidence>
<dbReference type="InterPro" id="IPR013655">
    <property type="entry name" value="PAS_fold_3"/>
</dbReference>
<name>A0ABQ1V4G0_9NOCA</name>
<dbReference type="InterPro" id="IPR000014">
    <property type="entry name" value="PAS"/>
</dbReference>
<dbReference type="Gene3D" id="3.30.70.270">
    <property type="match status" value="1"/>
</dbReference>
<evidence type="ECO:0000259" key="2">
    <source>
        <dbReference type="PROSITE" id="PS50113"/>
    </source>
</evidence>
<dbReference type="InterPro" id="IPR035965">
    <property type="entry name" value="PAS-like_dom_sf"/>
</dbReference>
<reference evidence="5" key="1">
    <citation type="journal article" date="2019" name="Int. J. Syst. Evol. Microbiol.">
        <title>The Global Catalogue of Microorganisms (GCM) 10K type strain sequencing project: providing services to taxonomists for standard genome sequencing and annotation.</title>
        <authorList>
            <consortium name="The Broad Institute Genomics Platform"/>
            <consortium name="The Broad Institute Genome Sequencing Center for Infectious Disease"/>
            <person name="Wu L."/>
            <person name="Ma J."/>
        </authorList>
    </citation>
    <scope>NUCLEOTIDE SEQUENCE [LARGE SCALE GENOMIC DNA]</scope>
    <source>
        <strain evidence="5">CCM 7855</strain>
    </source>
</reference>